<dbReference type="KEGG" id="cre:CHLRE_01g042402v5"/>
<dbReference type="EMBL" id="CM008962">
    <property type="protein sequence ID" value="PNW88741.1"/>
    <property type="molecule type" value="Genomic_DNA"/>
</dbReference>
<accession>A0A2K3E7H6</accession>
<feature type="region of interest" description="Disordered" evidence="1">
    <location>
        <begin position="1"/>
        <end position="26"/>
    </location>
</feature>
<organism evidence="2 3">
    <name type="scientific">Chlamydomonas reinhardtii</name>
    <name type="common">Chlamydomonas smithii</name>
    <dbReference type="NCBI Taxonomy" id="3055"/>
    <lineage>
        <taxon>Eukaryota</taxon>
        <taxon>Viridiplantae</taxon>
        <taxon>Chlorophyta</taxon>
        <taxon>core chlorophytes</taxon>
        <taxon>Chlorophyceae</taxon>
        <taxon>CS clade</taxon>
        <taxon>Chlamydomonadales</taxon>
        <taxon>Chlamydomonadaceae</taxon>
        <taxon>Chlamydomonas</taxon>
    </lineage>
</organism>
<reference evidence="2 3" key="1">
    <citation type="journal article" date="2007" name="Science">
        <title>The Chlamydomonas genome reveals the evolution of key animal and plant functions.</title>
        <authorList>
            <person name="Merchant S.S."/>
            <person name="Prochnik S.E."/>
            <person name="Vallon O."/>
            <person name="Harris E.H."/>
            <person name="Karpowicz S.J."/>
            <person name="Witman G.B."/>
            <person name="Terry A."/>
            <person name="Salamov A."/>
            <person name="Fritz-Laylin L.K."/>
            <person name="Marechal-Drouard L."/>
            <person name="Marshall W.F."/>
            <person name="Qu L.H."/>
            <person name="Nelson D.R."/>
            <person name="Sanderfoot A.A."/>
            <person name="Spalding M.H."/>
            <person name="Kapitonov V.V."/>
            <person name="Ren Q."/>
            <person name="Ferris P."/>
            <person name="Lindquist E."/>
            <person name="Shapiro H."/>
            <person name="Lucas S.M."/>
            <person name="Grimwood J."/>
            <person name="Schmutz J."/>
            <person name="Cardol P."/>
            <person name="Cerutti H."/>
            <person name="Chanfreau G."/>
            <person name="Chen C.L."/>
            <person name="Cognat V."/>
            <person name="Croft M.T."/>
            <person name="Dent R."/>
            <person name="Dutcher S."/>
            <person name="Fernandez E."/>
            <person name="Fukuzawa H."/>
            <person name="Gonzalez-Ballester D."/>
            <person name="Gonzalez-Halphen D."/>
            <person name="Hallmann A."/>
            <person name="Hanikenne M."/>
            <person name="Hippler M."/>
            <person name="Inwood W."/>
            <person name="Jabbari K."/>
            <person name="Kalanon M."/>
            <person name="Kuras R."/>
            <person name="Lefebvre P.A."/>
            <person name="Lemaire S.D."/>
            <person name="Lobanov A.V."/>
            <person name="Lohr M."/>
            <person name="Manuell A."/>
            <person name="Meier I."/>
            <person name="Mets L."/>
            <person name="Mittag M."/>
            <person name="Mittelmeier T."/>
            <person name="Moroney J.V."/>
            <person name="Moseley J."/>
            <person name="Napoli C."/>
            <person name="Nedelcu A.M."/>
            <person name="Niyogi K."/>
            <person name="Novoselov S.V."/>
            <person name="Paulsen I.T."/>
            <person name="Pazour G."/>
            <person name="Purton S."/>
            <person name="Ral J.P."/>
            <person name="Riano-Pachon D.M."/>
            <person name="Riekhof W."/>
            <person name="Rymarquis L."/>
            <person name="Schroda M."/>
            <person name="Stern D."/>
            <person name="Umen J."/>
            <person name="Willows R."/>
            <person name="Wilson N."/>
            <person name="Zimmer S.L."/>
            <person name="Allmer J."/>
            <person name="Balk J."/>
            <person name="Bisova K."/>
            <person name="Chen C.J."/>
            <person name="Elias M."/>
            <person name="Gendler K."/>
            <person name="Hauser C."/>
            <person name="Lamb M.R."/>
            <person name="Ledford H."/>
            <person name="Long J.C."/>
            <person name="Minagawa J."/>
            <person name="Page M.D."/>
            <person name="Pan J."/>
            <person name="Pootakham W."/>
            <person name="Roje S."/>
            <person name="Rose A."/>
            <person name="Stahlberg E."/>
            <person name="Terauchi A.M."/>
            <person name="Yang P."/>
            <person name="Ball S."/>
            <person name="Bowler C."/>
            <person name="Dieckmann C.L."/>
            <person name="Gladyshev V.N."/>
            <person name="Green P."/>
            <person name="Jorgensen R."/>
            <person name="Mayfield S."/>
            <person name="Mueller-Roeber B."/>
            <person name="Rajamani S."/>
            <person name="Sayre R.T."/>
            <person name="Brokstein P."/>
            <person name="Dubchak I."/>
            <person name="Goodstein D."/>
            <person name="Hornick L."/>
            <person name="Huang Y.W."/>
            <person name="Jhaveri J."/>
            <person name="Luo Y."/>
            <person name="Martinez D."/>
            <person name="Ngau W.C."/>
            <person name="Otillar B."/>
            <person name="Poliakov A."/>
            <person name="Porter A."/>
            <person name="Szajkowski L."/>
            <person name="Werner G."/>
            <person name="Zhou K."/>
            <person name="Grigoriev I.V."/>
            <person name="Rokhsar D.S."/>
            <person name="Grossman A.R."/>
        </authorList>
    </citation>
    <scope>NUCLEOTIDE SEQUENCE [LARGE SCALE GENOMIC DNA]</scope>
    <source>
        <strain evidence="3">CC-503</strain>
    </source>
</reference>
<dbReference type="GeneID" id="5715590"/>
<sequence>MALQVASNLRRGGPSRGGGGEPVGGAWAAAVGPAPDVGGGECDYGTIMSAADVAVALLADHNEAPSPSAAFEAVLQQALWDLLQVAARADAELLRALWAEPF</sequence>
<dbReference type="InParanoid" id="A0A2K3E7H6"/>
<dbReference type="AlphaFoldDB" id="A0A2K3E7H6"/>
<feature type="compositionally biased region" description="Gly residues" evidence="1">
    <location>
        <begin position="14"/>
        <end position="23"/>
    </location>
</feature>
<evidence type="ECO:0000313" key="2">
    <source>
        <dbReference type="EMBL" id="PNW88741.1"/>
    </source>
</evidence>
<dbReference type="PaxDb" id="3055-EDP09900"/>
<dbReference type="Proteomes" id="UP000006906">
    <property type="component" value="Chromosome 1"/>
</dbReference>
<dbReference type="Gramene" id="PNW88741">
    <property type="protein sequence ID" value="PNW88741"/>
    <property type="gene ID" value="CHLRE_01g042402v5"/>
</dbReference>
<dbReference type="RefSeq" id="XP_042928746.1">
    <property type="nucleotide sequence ID" value="XM_043058832.1"/>
</dbReference>
<proteinExistence type="predicted"/>
<gene>
    <name evidence="2" type="ORF">CHLRE_01g042402v5</name>
</gene>
<evidence type="ECO:0000313" key="3">
    <source>
        <dbReference type="Proteomes" id="UP000006906"/>
    </source>
</evidence>
<keyword evidence="3" id="KW-1185">Reference proteome</keyword>
<protein>
    <submittedName>
        <fullName evidence="2">Uncharacterized protein</fullName>
    </submittedName>
</protein>
<evidence type="ECO:0000256" key="1">
    <source>
        <dbReference type="SAM" id="MobiDB-lite"/>
    </source>
</evidence>
<name>A0A2K3E7H6_CHLRE</name>